<dbReference type="HOGENOM" id="CLU_2352216_0_0_1"/>
<accession>M2QT79</accession>
<evidence type="ECO:0000313" key="2">
    <source>
        <dbReference type="Proteomes" id="UP000016930"/>
    </source>
</evidence>
<sequence length="97" mass="10859">LTAAGSATRVTTRVTTRITAAWLPVRMHKTRILHRVLTIQHLRMRRGLIILIRHAHLGRAIVVAARRNAVAAQPTAHHRSCTRVVDVARALYAIVIH</sequence>
<dbReference type="EMBL" id="KB445800">
    <property type="protein sequence ID" value="EMD35250.1"/>
    <property type="molecule type" value="Genomic_DNA"/>
</dbReference>
<name>M2QT79_CERS8</name>
<dbReference type="AlphaFoldDB" id="M2QT79"/>
<proteinExistence type="predicted"/>
<evidence type="ECO:0000313" key="1">
    <source>
        <dbReference type="EMBL" id="EMD35250.1"/>
    </source>
</evidence>
<feature type="non-terminal residue" evidence="1">
    <location>
        <position position="97"/>
    </location>
</feature>
<feature type="non-terminal residue" evidence="1">
    <location>
        <position position="1"/>
    </location>
</feature>
<keyword evidence="2" id="KW-1185">Reference proteome</keyword>
<organism evidence="1 2">
    <name type="scientific">Ceriporiopsis subvermispora (strain B)</name>
    <name type="common">White-rot fungus</name>
    <name type="synonym">Gelatoporia subvermispora</name>
    <dbReference type="NCBI Taxonomy" id="914234"/>
    <lineage>
        <taxon>Eukaryota</taxon>
        <taxon>Fungi</taxon>
        <taxon>Dikarya</taxon>
        <taxon>Basidiomycota</taxon>
        <taxon>Agaricomycotina</taxon>
        <taxon>Agaricomycetes</taxon>
        <taxon>Polyporales</taxon>
        <taxon>Gelatoporiaceae</taxon>
        <taxon>Gelatoporia</taxon>
    </lineage>
</organism>
<reference evidence="1 2" key="1">
    <citation type="journal article" date="2012" name="Proc. Natl. Acad. Sci. U.S.A.">
        <title>Comparative genomics of Ceriporiopsis subvermispora and Phanerochaete chrysosporium provide insight into selective ligninolysis.</title>
        <authorList>
            <person name="Fernandez-Fueyo E."/>
            <person name="Ruiz-Duenas F.J."/>
            <person name="Ferreira P."/>
            <person name="Floudas D."/>
            <person name="Hibbett D.S."/>
            <person name="Canessa P."/>
            <person name="Larrondo L.F."/>
            <person name="James T.Y."/>
            <person name="Seelenfreund D."/>
            <person name="Lobos S."/>
            <person name="Polanco R."/>
            <person name="Tello M."/>
            <person name="Honda Y."/>
            <person name="Watanabe T."/>
            <person name="Watanabe T."/>
            <person name="Ryu J.S."/>
            <person name="Kubicek C.P."/>
            <person name="Schmoll M."/>
            <person name="Gaskell J."/>
            <person name="Hammel K.E."/>
            <person name="St John F.J."/>
            <person name="Vanden Wymelenberg A."/>
            <person name="Sabat G."/>
            <person name="Splinter BonDurant S."/>
            <person name="Syed K."/>
            <person name="Yadav J.S."/>
            <person name="Doddapaneni H."/>
            <person name="Subramanian V."/>
            <person name="Lavin J.L."/>
            <person name="Oguiza J.A."/>
            <person name="Perez G."/>
            <person name="Pisabarro A.G."/>
            <person name="Ramirez L."/>
            <person name="Santoyo F."/>
            <person name="Master E."/>
            <person name="Coutinho P.M."/>
            <person name="Henrissat B."/>
            <person name="Lombard V."/>
            <person name="Magnuson J.K."/>
            <person name="Kuees U."/>
            <person name="Hori C."/>
            <person name="Igarashi K."/>
            <person name="Samejima M."/>
            <person name="Held B.W."/>
            <person name="Barry K.W."/>
            <person name="LaButti K.M."/>
            <person name="Lapidus A."/>
            <person name="Lindquist E.A."/>
            <person name="Lucas S.M."/>
            <person name="Riley R."/>
            <person name="Salamov A.A."/>
            <person name="Hoffmeister D."/>
            <person name="Schwenk D."/>
            <person name="Hadar Y."/>
            <person name="Yarden O."/>
            <person name="de Vries R.P."/>
            <person name="Wiebenga A."/>
            <person name="Stenlid J."/>
            <person name="Eastwood D."/>
            <person name="Grigoriev I.V."/>
            <person name="Berka R.M."/>
            <person name="Blanchette R.A."/>
            <person name="Kersten P."/>
            <person name="Martinez A.T."/>
            <person name="Vicuna R."/>
            <person name="Cullen D."/>
        </authorList>
    </citation>
    <scope>NUCLEOTIDE SEQUENCE [LARGE SCALE GENOMIC DNA]</scope>
    <source>
        <strain evidence="1 2">B</strain>
    </source>
</reference>
<protein>
    <submittedName>
        <fullName evidence="1">Uncharacterized protein</fullName>
    </submittedName>
</protein>
<dbReference type="Proteomes" id="UP000016930">
    <property type="component" value="Unassembled WGS sequence"/>
</dbReference>
<gene>
    <name evidence="1" type="ORF">CERSUDRAFT_116062</name>
</gene>